<dbReference type="RefSeq" id="WP_151699290.1">
    <property type="nucleotide sequence ID" value="NZ_CP031223.1"/>
</dbReference>
<dbReference type="Pfam" id="PF03626">
    <property type="entry name" value="COX4_pro"/>
    <property type="match status" value="1"/>
</dbReference>
<evidence type="ECO:0000256" key="1">
    <source>
        <dbReference type="ARBA" id="ARBA00004651"/>
    </source>
</evidence>
<evidence type="ECO:0000256" key="4">
    <source>
        <dbReference type="ARBA" id="ARBA00022989"/>
    </source>
</evidence>
<keyword evidence="4 6" id="KW-1133">Transmembrane helix</keyword>
<dbReference type="GO" id="GO:0016491">
    <property type="term" value="F:oxidoreductase activity"/>
    <property type="evidence" value="ECO:0007669"/>
    <property type="project" value="UniProtKB-KW"/>
</dbReference>
<name>A0A5J6SK57_9BACI</name>
<protein>
    <submittedName>
        <fullName evidence="7">Cytochrome c oxidase subunit IVB</fullName>
        <ecNumber evidence="7">1.9.3.1</ecNumber>
    </submittedName>
</protein>
<feature type="transmembrane region" description="Helical" evidence="6">
    <location>
        <begin position="55"/>
        <end position="76"/>
    </location>
</feature>
<dbReference type="EMBL" id="CP031223">
    <property type="protein sequence ID" value="QFF98346.1"/>
    <property type="molecule type" value="Genomic_DNA"/>
</dbReference>
<feature type="transmembrane region" description="Helical" evidence="6">
    <location>
        <begin position="30"/>
        <end position="49"/>
    </location>
</feature>
<evidence type="ECO:0000256" key="5">
    <source>
        <dbReference type="ARBA" id="ARBA00023136"/>
    </source>
</evidence>
<comment type="subcellular location">
    <subcellularLocation>
        <location evidence="1">Cell membrane</location>
        <topology evidence="1">Multi-pass membrane protein</topology>
    </subcellularLocation>
</comment>
<dbReference type="NCBIfam" id="TIGR02908">
    <property type="entry name" value="CoxD_Bacillus"/>
    <property type="match status" value="1"/>
</dbReference>
<proteinExistence type="predicted"/>
<evidence type="ECO:0000256" key="3">
    <source>
        <dbReference type="ARBA" id="ARBA00022692"/>
    </source>
</evidence>
<dbReference type="GO" id="GO:0005886">
    <property type="term" value="C:plasma membrane"/>
    <property type="evidence" value="ECO:0007669"/>
    <property type="project" value="UniProtKB-SubCell"/>
</dbReference>
<feature type="transmembrane region" description="Helical" evidence="6">
    <location>
        <begin position="88"/>
        <end position="109"/>
    </location>
</feature>
<reference evidence="7 8" key="1">
    <citation type="submission" date="2018-07" db="EMBL/GenBank/DDBJ databases">
        <title>Complete genome sequence of Psychrobacillus sp. PB01, isolated from iceberg, and comparative genome analysis of Psychrobacillus strains.</title>
        <authorList>
            <person name="Lee P.C."/>
        </authorList>
    </citation>
    <scope>NUCLEOTIDE SEQUENCE [LARGE SCALE GENOMIC DNA]</scope>
    <source>
        <strain evidence="7 8">PB01</strain>
    </source>
</reference>
<keyword evidence="5 6" id="KW-0472">Membrane</keyword>
<evidence type="ECO:0000313" key="7">
    <source>
        <dbReference type="EMBL" id="QFF98346.1"/>
    </source>
</evidence>
<organism evidence="7 8">
    <name type="scientific">Psychrobacillus glaciei</name>
    <dbReference type="NCBI Taxonomy" id="2283160"/>
    <lineage>
        <taxon>Bacteria</taxon>
        <taxon>Bacillati</taxon>
        <taxon>Bacillota</taxon>
        <taxon>Bacilli</taxon>
        <taxon>Bacillales</taxon>
        <taxon>Bacillaceae</taxon>
        <taxon>Psychrobacillus</taxon>
    </lineage>
</organism>
<dbReference type="InterPro" id="IPR014257">
    <property type="entry name" value="Cyt_c_oxidase_su4_bacillaceae"/>
</dbReference>
<dbReference type="EC" id="1.9.3.1" evidence="7"/>
<gene>
    <name evidence="7" type="primary">ctaF</name>
    <name evidence="7" type="ORF">PB01_05645</name>
</gene>
<accession>A0A5J6SK57</accession>
<dbReference type="OrthoDB" id="2989516at2"/>
<dbReference type="AlphaFoldDB" id="A0A5J6SK57"/>
<dbReference type="KEGG" id="psyo:PB01_05645"/>
<keyword evidence="3 6" id="KW-0812">Transmembrane</keyword>
<keyword evidence="2" id="KW-1003">Cell membrane</keyword>
<dbReference type="Proteomes" id="UP000325517">
    <property type="component" value="Chromosome"/>
</dbReference>
<sequence>MSHDAHVYVKTQTEYEYTRRKRREEMRNQVTTFAIMIFMTLVAFSSVAAGFSKYFVVPVILLLAAIQVVLQLYYFMHMSEKNHGITAFFLYLGATFAFTFILTFLTIVWW</sequence>
<evidence type="ECO:0000256" key="2">
    <source>
        <dbReference type="ARBA" id="ARBA00022475"/>
    </source>
</evidence>
<keyword evidence="7" id="KW-0560">Oxidoreductase</keyword>
<keyword evidence="8" id="KW-1185">Reference proteome</keyword>
<evidence type="ECO:0000313" key="8">
    <source>
        <dbReference type="Proteomes" id="UP000325517"/>
    </source>
</evidence>
<dbReference type="InterPro" id="IPR005171">
    <property type="entry name" value="Cyt_c_oxidase_su4_prok"/>
</dbReference>
<evidence type="ECO:0000256" key="6">
    <source>
        <dbReference type="SAM" id="Phobius"/>
    </source>
</evidence>